<gene>
    <name evidence="1" type="ORF">Ana3638_19560</name>
</gene>
<protein>
    <submittedName>
        <fullName evidence="1">Cof-type HAD-IIB family hydrolase</fullName>
    </submittedName>
</protein>
<dbReference type="Pfam" id="PF08282">
    <property type="entry name" value="Hydrolase_3"/>
    <property type="match status" value="1"/>
</dbReference>
<dbReference type="PRINTS" id="PR00119">
    <property type="entry name" value="CATATPASE"/>
</dbReference>
<dbReference type="Gene3D" id="3.40.50.1000">
    <property type="entry name" value="HAD superfamily/HAD-like"/>
    <property type="match status" value="1"/>
</dbReference>
<evidence type="ECO:0000313" key="1">
    <source>
        <dbReference type="EMBL" id="QHQ62701.1"/>
    </source>
</evidence>
<dbReference type="Gene3D" id="3.30.1240.10">
    <property type="match status" value="1"/>
</dbReference>
<dbReference type="SFLD" id="SFLDG01140">
    <property type="entry name" value="C2.B:_Phosphomannomutase_and_P"/>
    <property type="match status" value="1"/>
</dbReference>
<dbReference type="PANTHER" id="PTHR10000">
    <property type="entry name" value="PHOSPHOSERINE PHOSPHATASE"/>
    <property type="match status" value="1"/>
</dbReference>
<dbReference type="GO" id="GO:0000287">
    <property type="term" value="F:magnesium ion binding"/>
    <property type="evidence" value="ECO:0007669"/>
    <property type="project" value="TreeGrafter"/>
</dbReference>
<dbReference type="AlphaFoldDB" id="A0A6P1TRY5"/>
<evidence type="ECO:0000313" key="2">
    <source>
        <dbReference type="Proteomes" id="UP000464314"/>
    </source>
</evidence>
<dbReference type="SUPFAM" id="SSF56784">
    <property type="entry name" value="HAD-like"/>
    <property type="match status" value="1"/>
</dbReference>
<dbReference type="PROSITE" id="PS01229">
    <property type="entry name" value="COF_2"/>
    <property type="match status" value="1"/>
</dbReference>
<dbReference type="InterPro" id="IPR006379">
    <property type="entry name" value="HAD-SF_hydro_IIB"/>
</dbReference>
<organism evidence="1 2">
    <name type="scientific">Anaerocolumna sedimenticola</name>
    <dbReference type="NCBI Taxonomy" id="2696063"/>
    <lineage>
        <taxon>Bacteria</taxon>
        <taxon>Bacillati</taxon>
        <taxon>Bacillota</taxon>
        <taxon>Clostridia</taxon>
        <taxon>Lachnospirales</taxon>
        <taxon>Lachnospiraceae</taxon>
        <taxon>Anaerocolumna</taxon>
    </lineage>
</organism>
<dbReference type="NCBIfam" id="TIGR00099">
    <property type="entry name" value="Cof-subfamily"/>
    <property type="match status" value="1"/>
</dbReference>
<dbReference type="Proteomes" id="UP000464314">
    <property type="component" value="Chromosome"/>
</dbReference>
<dbReference type="CDD" id="cd07516">
    <property type="entry name" value="HAD_Pase"/>
    <property type="match status" value="1"/>
</dbReference>
<dbReference type="InterPro" id="IPR000150">
    <property type="entry name" value="Cof"/>
</dbReference>
<sequence>MAYEILVLDIDGTLTNSKKEISNKTLDSIMKIQERGHKVVLASGRPTPGVLPLANKLKLSEYNGYILSFNGAKIINCNTNEIIYQKVLPGDIIPRLHKAASENSVGIISYEDNCIITDSEIDEFMETEARINGIPIKKVNDFPSYINFNVNKCLMTGHSAKLEKVEVIMREKFGQQLSIYRSEPFFLELMPQNIDKAYSLGKLLDYLGLSKEQMISCGDGYNDLSMIQYAGMGVAMANAQDVVKKAADYITLSNDDDGIAHVINEFML</sequence>
<proteinExistence type="predicted"/>
<dbReference type="EMBL" id="CP048000">
    <property type="protein sequence ID" value="QHQ62701.1"/>
    <property type="molecule type" value="Genomic_DNA"/>
</dbReference>
<dbReference type="GO" id="GO:0016791">
    <property type="term" value="F:phosphatase activity"/>
    <property type="evidence" value="ECO:0007669"/>
    <property type="project" value="UniProtKB-ARBA"/>
</dbReference>
<name>A0A6P1TRY5_9FIRM</name>
<accession>A0A6P1TRY5</accession>
<keyword evidence="1" id="KW-0378">Hydrolase</keyword>
<reference evidence="1 2" key="1">
    <citation type="submission" date="2020-01" db="EMBL/GenBank/DDBJ databases">
        <title>Genome analysis of Anaerocolumna sp. CBA3638.</title>
        <authorList>
            <person name="Kim J."/>
            <person name="Roh S.W."/>
        </authorList>
    </citation>
    <scope>NUCLEOTIDE SEQUENCE [LARGE SCALE GENOMIC DNA]</scope>
    <source>
        <strain evidence="1 2">CBA3638</strain>
    </source>
</reference>
<dbReference type="GO" id="GO:0005829">
    <property type="term" value="C:cytosol"/>
    <property type="evidence" value="ECO:0007669"/>
    <property type="project" value="TreeGrafter"/>
</dbReference>
<dbReference type="PANTHER" id="PTHR10000:SF8">
    <property type="entry name" value="HAD SUPERFAMILY HYDROLASE-LIKE, TYPE 3"/>
    <property type="match status" value="1"/>
</dbReference>
<keyword evidence="2" id="KW-1185">Reference proteome</keyword>
<dbReference type="SFLD" id="SFLDS00003">
    <property type="entry name" value="Haloacid_Dehalogenase"/>
    <property type="match status" value="1"/>
</dbReference>
<dbReference type="NCBIfam" id="TIGR01484">
    <property type="entry name" value="HAD-SF-IIB"/>
    <property type="match status" value="1"/>
</dbReference>
<dbReference type="RefSeq" id="WP_161839522.1">
    <property type="nucleotide sequence ID" value="NZ_CP048000.1"/>
</dbReference>
<dbReference type="InterPro" id="IPR023214">
    <property type="entry name" value="HAD_sf"/>
</dbReference>
<dbReference type="InterPro" id="IPR036412">
    <property type="entry name" value="HAD-like_sf"/>
</dbReference>
<dbReference type="KEGG" id="anr:Ana3638_19560"/>
<dbReference type="SFLD" id="SFLDG01144">
    <property type="entry name" value="C2.B.4:_PGP_Like"/>
    <property type="match status" value="1"/>
</dbReference>